<comment type="caution">
    <text evidence="1">The sequence shown here is derived from an EMBL/GenBank/DDBJ whole genome shotgun (WGS) entry which is preliminary data.</text>
</comment>
<dbReference type="EMBL" id="VSSQ01074987">
    <property type="protein sequence ID" value="MPN25716.1"/>
    <property type="molecule type" value="Genomic_DNA"/>
</dbReference>
<gene>
    <name evidence="1" type="ORF">SDC9_173130</name>
</gene>
<accession>A0A645GHQ3</accession>
<dbReference type="AlphaFoldDB" id="A0A645GHQ3"/>
<name>A0A645GHQ3_9ZZZZ</name>
<sequence>MYEVGPDHEALKYKILIPPDVRTKILFMLDEPHPDEQYNRMFHTEIVYDALPLLKPEDIVVLRKSKLKPLSVVADDVGRKVEVLLTGSLGHREYLAVKILPK</sequence>
<reference evidence="1" key="1">
    <citation type="submission" date="2019-08" db="EMBL/GenBank/DDBJ databases">
        <authorList>
            <person name="Kucharzyk K."/>
            <person name="Murdoch R.W."/>
            <person name="Higgins S."/>
            <person name="Loffler F."/>
        </authorList>
    </citation>
    <scope>NUCLEOTIDE SEQUENCE</scope>
</reference>
<evidence type="ECO:0000313" key="1">
    <source>
        <dbReference type="EMBL" id="MPN25716.1"/>
    </source>
</evidence>
<organism evidence="1">
    <name type="scientific">bioreactor metagenome</name>
    <dbReference type="NCBI Taxonomy" id="1076179"/>
    <lineage>
        <taxon>unclassified sequences</taxon>
        <taxon>metagenomes</taxon>
        <taxon>ecological metagenomes</taxon>
    </lineage>
</organism>
<protein>
    <submittedName>
        <fullName evidence="1">Uncharacterized protein</fullName>
    </submittedName>
</protein>
<proteinExistence type="predicted"/>